<evidence type="ECO:0000256" key="1">
    <source>
        <dbReference type="ARBA" id="ARBA00008056"/>
    </source>
</evidence>
<dbReference type="PANTHER" id="PTHR10209">
    <property type="entry name" value="OXIDOREDUCTASE, 2OG-FE II OXYGENASE FAMILY PROTEIN"/>
    <property type="match status" value="1"/>
</dbReference>
<dbReference type="PROSITE" id="PS51471">
    <property type="entry name" value="FE2OG_OXY"/>
    <property type="match status" value="1"/>
</dbReference>
<dbReference type="Pfam" id="PF14226">
    <property type="entry name" value="DIOX_N"/>
    <property type="match status" value="1"/>
</dbReference>
<dbReference type="InterPro" id="IPR005123">
    <property type="entry name" value="Oxoglu/Fe-dep_dioxygenase_dom"/>
</dbReference>
<name>A0A8J5H1S3_ZINOF</name>
<organism evidence="7 8">
    <name type="scientific">Zingiber officinale</name>
    <name type="common">Ginger</name>
    <name type="synonym">Amomum zingiber</name>
    <dbReference type="NCBI Taxonomy" id="94328"/>
    <lineage>
        <taxon>Eukaryota</taxon>
        <taxon>Viridiplantae</taxon>
        <taxon>Streptophyta</taxon>
        <taxon>Embryophyta</taxon>
        <taxon>Tracheophyta</taxon>
        <taxon>Spermatophyta</taxon>
        <taxon>Magnoliopsida</taxon>
        <taxon>Liliopsida</taxon>
        <taxon>Zingiberales</taxon>
        <taxon>Zingiberaceae</taxon>
        <taxon>Zingiber</taxon>
    </lineage>
</organism>
<dbReference type="Pfam" id="PF03171">
    <property type="entry name" value="2OG-FeII_Oxy"/>
    <property type="match status" value="1"/>
</dbReference>
<dbReference type="PANTHER" id="PTHR10209:SF776">
    <property type="entry name" value="2OG-FE(II) OXYGENASE FAMILY OXIDOREDUCTASE"/>
    <property type="match status" value="1"/>
</dbReference>
<evidence type="ECO:0000256" key="3">
    <source>
        <dbReference type="ARBA" id="ARBA00023002"/>
    </source>
</evidence>
<gene>
    <name evidence="7" type="ORF">ZIOFF_024070</name>
</gene>
<dbReference type="AlphaFoldDB" id="A0A8J5H1S3"/>
<keyword evidence="8" id="KW-1185">Reference proteome</keyword>
<feature type="domain" description="Fe2OG dioxygenase" evidence="6">
    <location>
        <begin position="257"/>
        <end position="356"/>
    </location>
</feature>
<keyword evidence="2 5" id="KW-0479">Metal-binding</keyword>
<evidence type="ECO:0000259" key="6">
    <source>
        <dbReference type="PROSITE" id="PS51471"/>
    </source>
</evidence>
<proteinExistence type="inferred from homology"/>
<evidence type="ECO:0000256" key="2">
    <source>
        <dbReference type="ARBA" id="ARBA00022723"/>
    </source>
</evidence>
<sequence length="407" mass="45945">MHYVGPNQRYAWIHLLLGSPSESSTELRYYTTVLNQWSSRLGHSPAPQVFSVMSATYDRASAIKAFDESRTGVKGLVDAGADELPAFFVAPPIQVEPKSTSNHQIPIVDLKDVQADESRRKQAVEELMHAATTYGFFQVVNHGIAADVLDSMLQGVTQFHEGPIEVKKQYYTRDLRKKVRFNSNFDLYVSRVANWRDTLSCTMAPEPPQLEELPDACRGIIFQFTNHIQSLGTLLLELFSEALGLRSDHLIQMECDKGLYILGHYYPPCPQPDLTLGASKHSDPDFITILLQDQIGGLQVMHQNQWLDVPPSTGALVVNIGDLLQLITNDKFRSAEHRVLIKKVGPRTSVACFFTTQLWPSTKLFGPIKELSIEKPPLYREVTVRDYHTYYYNKGIDGRSALDNYKL</sequence>
<dbReference type="GO" id="GO:0051213">
    <property type="term" value="F:dioxygenase activity"/>
    <property type="evidence" value="ECO:0007669"/>
    <property type="project" value="UniProtKB-ARBA"/>
</dbReference>
<dbReference type="Gene3D" id="2.60.120.330">
    <property type="entry name" value="B-lactam Antibiotic, Isopenicillin N Synthase, Chain"/>
    <property type="match status" value="1"/>
</dbReference>
<dbReference type="InterPro" id="IPR026992">
    <property type="entry name" value="DIOX_N"/>
</dbReference>
<dbReference type="SUPFAM" id="SSF51197">
    <property type="entry name" value="Clavaminate synthase-like"/>
    <property type="match status" value="1"/>
</dbReference>
<protein>
    <recommendedName>
        <fullName evidence="6">Fe2OG dioxygenase domain-containing protein</fullName>
    </recommendedName>
</protein>
<evidence type="ECO:0000256" key="5">
    <source>
        <dbReference type="RuleBase" id="RU003682"/>
    </source>
</evidence>
<reference evidence="7 8" key="1">
    <citation type="submission" date="2020-08" db="EMBL/GenBank/DDBJ databases">
        <title>Plant Genome Project.</title>
        <authorList>
            <person name="Zhang R.-G."/>
        </authorList>
    </citation>
    <scope>NUCLEOTIDE SEQUENCE [LARGE SCALE GENOMIC DNA]</scope>
    <source>
        <tissue evidence="7">Rhizome</tissue>
    </source>
</reference>
<dbReference type="EMBL" id="JACMSC010000007">
    <property type="protein sequence ID" value="KAG6513734.1"/>
    <property type="molecule type" value="Genomic_DNA"/>
</dbReference>
<evidence type="ECO:0000256" key="4">
    <source>
        <dbReference type="ARBA" id="ARBA00023004"/>
    </source>
</evidence>
<keyword evidence="4 5" id="KW-0408">Iron</keyword>
<dbReference type="InterPro" id="IPR044861">
    <property type="entry name" value="IPNS-like_FE2OG_OXY"/>
</dbReference>
<dbReference type="FunFam" id="2.60.120.330:FF:000005">
    <property type="entry name" value="1-aminocyclopropane-1-carboxylate oxidase homolog 1"/>
    <property type="match status" value="1"/>
</dbReference>
<accession>A0A8J5H1S3</accession>
<dbReference type="GO" id="GO:0046872">
    <property type="term" value="F:metal ion binding"/>
    <property type="evidence" value="ECO:0007669"/>
    <property type="project" value="UniProtKB-KW"/>
</dbReference>
<comment type="similarity">
    <text evidence="1 5">Belongs to the iron/ascorbate-dependent oxidoreductase family.</text>
</comment>
<evidence type="ECO:0000313" key="7">
    <source>
        <dbReference type="EMBL" id="KAG6513734.1"/>
    </source>
</evidence>
<comment type="caution">
    <text evidence="7">The sequence shown here is derived from an EMBL/GenBank/DDBJ whole genome shotgun (WGS) entry which is preliminary data.</text>
</comment>
<dbReference type="InterPro" id="IPR027443">
    <property type="entry name" value="IPNS-like_sf"/>
</dbReference>
<keyword evidence="3 5" id="KW-0560">Oxidoreductase</keyword>
<evidence type="ECO:0000313" key="8">
    <source>
        <dbReference type="Proteomes" id="UP000734854"/>
    </source>
</evidence>
<dbReference type="Proteomes" id="UP000734854">
    <property type="component" value="Unassembled WGS sequence"/>
</dbReference>